<feature type="transmembrane region" description="Helical" evidence="1">
    <location>
        <begin position="110"/>
        <end position="129"/>
    </location>
</feature>
<evidence type="ECO:0000313" key="2">
    <source>
        <dbReference type="EMBL" id="AHG65571.1"/>
    </source>
</evidence>
<dbReference type="Pfam" id="PF13665">
    <property type="entry name" value="Tox-PAAR-like"/>
    <property type="match status" value="1"/>
</dbReference>
<dbReference type="AlphaFoldDB" id="W0PFW1"/>
<reference evidence="2 3" key="1">
    <citation type="journal article" date="2014" name="Microbiology">
        <title>Unravelling the complete genome sequence of Advenella mimigardefordensis strain DPN7T and novel insights in the catabolism of the xenobiotic polythioester precursor 3,3'-dithiodipropionate.</title>
        <authorList>
            <person name="Wubbeler J.H."/>
            <person name="Hiessl S."/>
            <person name="Schuldes J."/>
            <person name="Thurmer A."/>
            <person name="Daniel R."/>
            <person name="Steinbuchel A."/>
        </authorList>
    </citation>
    <scope>NUCLEOTIDE SEQUENCE [LARGE SCALE GENOMIC DNA]</scope>
    <source>
        <strain evidence="3">DSM 17166 / LMG 22922 / DPN7</strain>
    </source>
</reference>
<dbReference type="RefSeq" id="WP_025374258.1">
    <property type="nucleotide sequence ID" value="NZ_CP003915.1"/>
</dbReference>
<dbReference type="HOGENOM" id="CLU_130931_2_0_4"/>
<proteinExistence type="predicted"/>
<gene>
    <name evidence="2" type="ORF">MIM_c35110</name>
</gene>
<keyword evidence="3" id="KW-1185">Reference proteome</keyword>
<keyword evidence="1" id="KW-1133">Transmembrane helix</keyword>
<protein>
    <submittedName>
        <fullName evidence="2">Putative membrane protein</fullName>
    </submittedName>
</protein>
<dbReference type="STRING" id="1247726.MIM_c35110"/>
<dbReference type="EMBL" id="CP003915">
    <property type="protein sequence ID" value="AHG65571.1"/>
    <property type="molecule type" value="Genomic_DNA"/>
</dbReference>
<dbReference type="OrthoDB" id="5513456at2"/>
<keyword evidence="1" id="KW-0812">Transmembrane</keyword>
<dbReference type="KEGG" id="amim:MIM_c35110"/>
<keyword evidence="1" id="KW-0472">Membrane</keyword>
<dbReference type="Proteomes" id="UP000019095">
    <property type="component" value="Chromosome"/>
</dbReference>
<sequence>MLGSTQLMGLDLAFPDVCLTPPVLLPIPYPDMGLPMMAIPIAVTILFTGGFAHNMMTTTPITLGDFPGVGTGVLSHTVVAPSRRLILNSYTTFLFGTPANRLCCIGPQNWINTIGFSLIPGTLAVLFLAP</sequence>
<dbReference type="PATRIC" id="fig|1247726.3.peg.3882"/>
<feature type="transmembrane region" description="Helical" evidence="1">
    <location>
        <begin position="32"/>
        <end position="52"/>
    </location>
</feature>
<organism evidence="2 3">
    <name type="scientific">Advenella mimigardefordensis (strain DSM 17166 / LMG 22922 / DPN7)</name>
    <dbReference type="NCBI Taxonomy" id="1247726"/>
    <lineage>
        <taxon>Bacteria</taxon>
        <taxon>Pseudomonadati</taxon>
        <taxon>Pseudomonadota</taxon>
        <taxon>Betaproteobacteria</taxon>
        <taxon>Burkholderiales</taxon>
        <taxon>Alcaligenaceae</taxon>
    </lineage>
</organism>
<dbReference type="eggNOG" id="COG0793">
    <property type="taxonomic scope" value="Bacteria"/>
</dbReference>
<evidence type="ECO:0000313" key="3">
    <source>
        <dbReference type="Proteomes" id="UP000019095"/>
    </source>
</evidence>
<accession>W0PFW1</accession>
<evidence type="ECO:0000256" key="1">
    <source>
        <dbReference type="SAM" id="Phobius"/>
    </source>
</evidence>
<name>W0PFW1_ADVMD</name>